<accession>A0A6G1J3K1</accession>
<proteinExistence type="predicted"/>
<evidence type="ECO:0000256" key="1">
    <source>
        <dbReference type="SAM" id="SignalP"/>
    </source>
</evidence>
<gene>
    <name evidence="2" type="ORF">K458DRAFT_430678</name>
</gene>
<protein>
    <submittedName>
        <fullName evidence="2">Uncharacterized protein</fullName>
    </submittedName>
</protein>
<keyword evidence="3" id="KW-1185">Reference proteome</keyword>
<reference evidence="2" key="1">
    <citation type="journal article" date="2020" name="Stud. Mycol.">
        <title>101 Dothideomycetes genomes: a test case for predicting lifestyles and emergence of pathogens.</title>
        <authorList>
            <person name="Haridas S."/>
            <person name="Albert R."/>
            <person name="Binder M."/>
            <person name="Bloem J."/>
            <person name="Labutti K."/>
            <person name="Salamov A."/>
            <person name="Andreopoulos B."/>
            <person name="Baker S."/>
            <person name="Barry K."/>
            <person name="Bills G."/>
            <person name="Bluhm B."/>
            <person name="Cannon C."/>
            <person name="Castanera R."/>
            <person name="Culley D."/>
            <person name="Daum C."/>
            <person name="Ezra D."/>
            <person name="Gonzalez J."/>
            <person name="Henrissat B."/>
            <person name="Kuo A."/>
            <person name="Liang C."/>
            <person name="Lipzen A."/>
            <person name="Lutzoni F."/>
            <person name="Magnuson J."/>
            <person name="Mondo S."/>
            <person name="Nolan M."/>
            <person name="Ohm R."/>
            <person name="Pangilinan J."/>
            <person name="Park H.-J."/>
            <person name="Ramirez L."/>
            <person name="Alfaro M."/>
            <person name="Sun H."/>
            <person name="Tritt A."/>
            <person name="Yoshinaga Y."/>
            <person name="Zwiers L.-H."/>
            <person name="Turgeon B."/>
            <person name="Goodwin S."/>
            <person name="Spatafora J."/>
            <person name="Crous P."/>
            <person name="Grigoriev I."/>
        </authorList>
    </citation>
    <scope>NUCLEOTIDE SEQUENCE</scope>
    <source>
        <strain evidence="2">CBS 122367</strain>
    </source>
</reference>
<name>A0A6G1J3K1_9PLEO</name>
<evidence type="ECO:0000313" key="2">
    <source>
        <dbReference type="EMBL" id="KAF2685092.1"/>
    </source>
</evidence>
<dbReference type="OrthoDB" id="3747338at2759"/>
<dbReference type="EMBL" id="MU005579">
    <property type="protein sequence ID" value="KAF2685092.1"/>
    <property type="molecule type" value="Genomic_DNA"/>
</dbReference>
<sequence length="298" mass="32995">MLYPLLLALAPLCASAAGVAEWQKPLAKPPGSAKCGRGRQGVHYGSAFSFQLNGDWRYYFSDYFPSDWHCDRGELTRLDLGVLDDIVNRIPPRPESHSESKPKNKPASLMLTFPTDTEAEGPLIIEPNPDWKLFHHMDNSIEFLWTETGRPGRGINVTSVEIQQGSTTSSKTSGAHIAFDTPYIGLPDDTYDFLFLATRPRRIDMGRGNRPVDIIDCNSISDFPNIVLQFEEGAQQLLIRPKQYVLQVNEALGGPFMGKCVLLAAKSGDGGEVAIGWAALRGRTVWLDWANTRTGFVI</sequence>
<dbReference type="Gene3D" id="2.40.70.10">
    <property type="entry name" value="Acid Proteases"/>
    <property type="match status" value="1"/>
</dbReference>
<feature type="signal peptide" evidence="1">
    <location>
        <begin position="1"/>
        <end position="16"/>
    </location>
</feature>
<keyword evidence="1" id="KW-0732">Signal</keyword>
<dbReference type="AlphaFoldDB" id="A0A6G1J3K1"/>
<dbReference type="InterPro" id="IPR021109">
    <property type="entry name" value="Peptidase_aspartic_dom_sf"/>
</dbReference>
<dbReference type="Proteomes" id="UP000799291">
    <property type="component" value="Unassembled WGS sequence"/>
</dbReference>
<evidence type="ECO:0000313" key="3">
    <source>
        <dbReference type="Proteomes" id="UP000799291"/>
    </source>
</evidence>
<organism evidence="2 3">
    <name type="scientific">Lentithecium fluviatile CBS 122367</name>
    <dbReference type="NCBI Taxonomy" id="1168545"/>
    <lineage>
        <taxon>Eukaryota</taxon>
        <taxon>Fungi</taxon>
        <taxon>Dikarya</taxon>
        <taxon>Ascomycota</taxon>
        <taxon>Pezizomycotina</taxon>
        <taxon>Dothideomycetes</taxon>
        <taxon>Pleosporomycetidae</taxon>
        <taxon>Pleosporales</taxon>
        <taxon>Massarineae</taxon>
        <taxon>Lentitheciaceae</taxon>
        <taxon>Lentithecium</taxon>
    </lineage>
</organism>
<dbReference type="SUPFAM" id="SSF50630">
    <property type="entry name" value="Acid proteases"/>
    <property type="match status" value="1"/>
</dbReference>
<feature type="chain" id="PRO_5026211350" evidence="1">
    <location>
        <begin position="17"/>
        <end position="298"/>
    </location>
</feature>